<accession>A0A656I8J2</accession>
<sequence>MSIHDFPEVYHGQGISKAVFSALRAGSQGRGITQHLVATADD</sequence>
<evidence type="ECO:0000313" key="1">
    <source>
        <dbReference type="EMBL" id="EPI62504.1"/>
    </source>
</evidence>
<reference evidence="1 2" key="1">
    <citation type="submission" date="2013-04" db="EMBL/GenBank/DDBJ databases">
        <authorList>
            <person name="McClelland M."/>
            <person name="Porwollik S."/>
            <person name="Desai P."/>
            <person name="Cheng P."/>
            <person name="Wollam A."/>
            <person name="Pepin K."/>
            <person name="Palsikar V.B."/>
            <person name="Fulton L."/>
            <person name="Fulton R."/>
            <person name="Delehaunty K."/>
            <person name="Fronick C."/>
            <person name="Godfrey J."/>
            <person name="Waligorski J."/>
            <person name="Appelbaum E."/>
            <person name="Tomlinson C."/>
            <person name="Warren W."/>
            <person name="Sodergren E."/>
            <person name="Weinstock G."/>
            <person name="Wilson R.K."/>
        </authorList>
    </citation>
    <scope>NUCLEOTIDE SEQUENCE [LARGE SCALE GENOMIC DNA]</scope>
    <source>
        <strain evidence="1 2">2009K0958</strain>
    </source>
</reference>
<dbReference type="Proteomes" id="UP000014535">
    <property type="component" value="Unassembled WGS sequence"/>
</dbReference>
<dbReference type="AlphaFoldDB" id="A0A656I8J2"/>
<evidence type="ECO:0000313" key="2">
    <source>
        <dbReference type="Proteomes" id="UP000014535"/>
    </source>
</evidence>
<proteinExistence type="predicted"/>
<gene>
    <name evidence="1" type="ORF">A673_05088</name>
</gene>
<organism evidence="1 2">
    <name type="scientific">Salmonella enteritidis (strain 2009K0958)</name>
    <dbReference type="NCBI Taxonomy" id="1192586"/>
    <lineage>
        <taxon>Bacteria</taxon>
        <taxon>Pseudomonadati</taxon>
        <taxon>Pseudomonadota</taxon>
        <taxon>Gammaproteobacteria</taxon>
        <taxon>Enterobacterales</taxon>
        <taxon>Enterobacteriaceae</taxon>
        <taxon>Salmonella</taxon>
    </lineage>
</organism>
<dbReference type="EMBL" id="ATFT01000178">
    <property type="protein sequence ID" value="EPI62504.1"/>
    <property type="molecule type" value="Genomic_DNA"/>
</dbReference>
<comment type="caution">
    <text evidence="1">The sequence shown here is derived from an EMBL/GenBank/DDBJ whole genome shotgun (WGS) entry which is preliminary data.</text>
</comment>
<name>A0A656I8J2_SALE2</name>
<protein>
    <submittedName>
        <fullName evidence="1">Uncharacterized protein</fullName>
    </submittedName>
</protein>